<dbReference type="Gene3D" id="4.10.1000.10">
    <property type="entry name" value="Zinc finger, CCCH-type"/>
    <property type="match status" value="2"/>
</dbReference>
<feature type="region of interest" description="Disordered" evidence="7">
    <location>
        <begin position="452"/>
        <end position="496"/>
    </location>
</feature>
<dbReference type="PANTHER" id="PTHR12506">
    <property type="entry name" value="PROTEIN PHOSPHATASE RELATED"/>
    <property type="match status" value="1"/>
</dbReference>
<keyword evidence="3 6" id="KW-0863">Zinc-finger</keyword>
<keyword evidence="5" id="KW-0238">DNA-binding</keyword>
<dbReference type="FunFam" id="4.10.1000.10:FF:000033">
    <property type="entry name" value="zinc finger CCCH domain-containing protein 37"/>
    <property type="match status" value="1"/>
</dbReference>
<gene>
    <name evidence="9" type="ORF">FCM35_KLT21577</name>
</gene>
<dbReference type="SUPFAM" id="SSF90229">
    <property type="entry name" value="CCCH zinc finger"/>
    <property type="match status" value="4"/>
</dbReference>
<feature type="zinc finger region" description="C3H1-type" evidence="6">
    <location>
        <begin position="167"/>
        <end position="195"/>
    </location>
</feature>
<feature type="compositionally biased region" description="Low complexity" evidence="7">
    <location>
        <begin position="459"/>
        <end position="474"/>
    </location>
</feature>
<dbReference type="PANTHER" id="PTHR12506:SF82">
    <property type="entry name" value="ZINC FINGER CCCH DOMAIN-CONTAINING PROTEIN 64-RELATED"/>
    <property type="match status" value="1"/>
</dbReference>
<dbReference type="Pfam" id="PF14608">
    <property type="entry name" value="zf-CCCH_2"/>
    <property type="match status" value="1"/>
</dbReference>
<dbReference type="InterPro" id="IPR050974">
    <property type="entry name" value="Plant_ZF_CCCH"/>
</dbReference>
<dbReference type="Proteomes" id="UP000623129">
    <property type="component" value="Unassembled WGS sequence"/>
</dbReference>
<evidence type="ECO:0000313" key="9">
    <source>
        <dbReference type="EMBL" id="KAF3334973.1"/>
    </source>
</evidence>
<evidence type="ECO:0000256" key="4">
    <source>
        <dbReference type="ARBA" id="ARBA00022833"/>
    </source>
</evidence>
<name>A0A833RHN8_9POAL</name>
<protein>
    <submittedName>
        <fullName evidence="9">Zinc finger CCCH domain-containing protein 37 isoform X1</fullName>
    </submittedName>
</protein>
<evidence type="ECO:0000259" key="8">
    <source>
        <dbReference type="PROSITE" id="PS50103"/>
    </source>
</evidence>
<feature type="domain" description="C3H1-type" evidence="8">
    <location>
        <begin position="369"/>
        <end position="397"/>
    </location>
</feature>
<keyword evidence="1 6" id="KW-0479">Metal-binding</keyword>
<dbReference type="SMART" id="SM00356">
    <property type="entry name" value="ZnF_C3H1"/>
    <property type="match status" value="5"/>
</dbReference>
<dbReference type="GO" id="GO:0003677">
    <property type="term" value="F:DNA binding"/>
    <property type="evidence" value="ECO:0007669"/>
    <property type="project" value="UniProtKB-KW"/>
</dbReference>
<keyword evidence="10" id="KW-1185">Reference proteome</keyword>
<dbReference type="AlphaFoldDB" id="A0A833RHN8"/>
<proteinExistence type="predicted"/>
<accession>A0A833RHN8</accession>
<dbReference type="InterPro" id="IPR000571">
    <property type="entry name" value="Znf_CCCH"/>
</dbReference>
<evidence type="ECO:0000256" key="6">
    <source>
        <dbReference type="PROSITE-ProRule" id="PRU00723"/>
    </source>
</evidence>
<dbReference type="Pfam" id="PF00642">
    <property type="entry name" value="zf-CCCH"/>
    <property type="match status" value="5"/>
</dbReference>
<feature type="zinc finger region" description="C3H1-type" evidence="6">
    <location>
        <begin position="420"/>
        <end position="448"/>
    </location>
</feature>
<dbReference type="EMBL" id="SWLB01000009">
    <property type="protein sequence ID" value="KAF3334973.1"/>
    <property type="molecule type" value="Genomic_DNA"/>
</dbReference>
<feature type="compositionally biased region" description="Acidic residues" evidence="7">
    <location>
        <begin position="482"/>
        <end position="496"/>
    </location>
</feature>
<dbReference type="GO" id="GO:0003729">
    <property type="term" value="F:mRNA binding"/>
    <property type="evidence" value="ECO:0007669"/>
    <property type="project" value="UniProtKB-ARBA"/>
</dbReference>
<feature type="domain" description="C3H1-type" evidence="8">
    <location>
        <begin position="167"/>
        <end position="195"/>
    </location>
</feature>
<evidence type="ECO:0000256" key="1">
    <source>
        <dbReference type="ARBA" id="ARBA00022723"/>
    </source>
</evidence>
<dbReference type="PROSITE" id="PS50103">
    <property type="entry name" value="ZF_C3H1"/>
    <property type="match status" value="5"/>
</dbReference>
<feature type="zinc finger region" description="C3H1-type" evidence="6">
    <location>
        <begin position="215"/>
        <end position="243"/>
    </location>
</feature>
<feature type="region of interest" description="Disordered" evidence="7">
    <location>
        <begin position="52"/>
        <end position="78"/>
    </location>
</feature>
<dbReference type="InterPro" id="IPR036855">
    <property type="entry name" value="Znf_CCCH_sf"/>
</dbReference>
<comment type="caution">
    <text evidence="9">The sequence shown here is derived from an EMBL/GenBank/DDBJ whole genome shotgun (WGS) entry which is preliminary data.</text>
</comment>
<feature type="domain" description="C3H1-type" evidence="8">
    <location>
        <begin position="420"/>
        <end position="448"/>
    </location>
</feature>
<sequence>MSNPTYGYGSSYNSGYSGLSSLHPDLFSAPSDRYSAASDHFNGDPGYYRSRYSHHSSAAPPPPIDVGLPPSRRSLEASYHHPYPGQIEAPIYTHDYMVKRPRVESKLPIYPQRPGEKDCAHYMMTRTCKYGETCKFDHPIWVPQGGLPDWKETPHVPVPAEESLPERPGEPDCPFYMKTSTCKFAVKCKFNHPKGVISKNSGEADKLDKLALPERPSEPLCSFFAKTGMCKFGANCKFNHPKDLHKTSDGEHEISTALACINADPTAAIAKPSSGYNSAVLYNSKGLPMRAVYLSSLLLLNILNCKYGSTCRFNHPDRSVINPPLAAPIVDQAVPPPVYMNLPLVAANILQNFDLHSIAGLPPTAYPQRLGEMECDFYMKTGQCKFGDKCKFHHPLDRSAVGSDGKKQTVKLTLAGLPRREGAAVCAFYMKTATCKFGATCKFDHPPPGELVAMASKHGTSSTEPGTTEPGPEEVNPKKEEEEGEEEDEGGEEKNE</sequence>
<evidence type="ECO:0000256" key="5">
    <source>
        <dbReference type="ARBA" id="ARBA00023125"/>
    </source>
</evidence>
<evidence type="ECO:0000313" key="10">
    <source>
        <dbReference type="Proteomes" id="UP000623129"/>
    </source>
</evidence>
<evidence type="ECO:0000256" key="7">
    <source>
        <dbReference type="SAM" id="MobiDB-lite"/>
    </source>
</evidence>
<dbReference type="GO" id="GO:0008270">
    <property type="term" value="F:zinc ion binding"/>
    <property type="evidence" value="ECO:0007669"/>
    <property type="project" value="UniProtKB-KW"/>
</dbReference>
<keyword evidence="2" id="KW-0677">Repeat</keyword>
<keyword evidence="4 6" id="KW-0862">Zinc</keyword>
<dbReference type="Gene3D" id="2.30.30.1190">
    <property type="match status" value="2"/>
</dbReference>
<reference evidence="9" key="1">
    <citation type="submission" date="2020-01" db="EMBL/GenBank/DDBJ databases">
        <title>Genome sequence of Kobresia littledalei, the first chromosome-level genome in the family Cyperaceae.</title>
        <authorList>
            <person name="Qu G."/>
        </authorList>
    </citation>
    <scope>NUCLEOTIDE SEQUENCE</scope>
    <source>
        <strain evidence="9">C.B.Clarke</strain>
        <tissue evidence="9">Leaf</tissue>
    </source>
</reference>
<evidence type="ECO:0000256" key="3">
    <source>
        <dbReference type="ARBA" id="ARBA00022771"/>
    </source>
</evidence>
<evidence type="ECO:0000256" key="2">
    <source>
        <dbReference type="ARBA" id="ARBA00022737"/>
    </source>
</evidence>
<dbReference type="OrthoDB" id="411372at2759"/>
<feature type="zinc finger region" description="C3H1-type" evidence="6">
    <location>
        <begin position="113"/>
        <end position="141"/>
    </location>
</feature>
<organism evidence="9 10">
    <name type="scientific">Carex littledalei</name>
    <dbReference type="NCBI Taxonomy" id="544730"/>
    <lineage>
        <taxon>Eukaryota</taxon>
        <taxon>Viridiplantae</taxon>
        <taxon>Streptophyta</taxon>
        <taxon>Embryophyta</taxon>
        <taxon>Tracheophyta</taxon>
        <taxon>Spermatophyta</taxon>
        <taxon>Magnoliopsida</taxon>
        <taxon>Liliopsida</taxon>
        <taxon>Poales</taxon>
        <taxon>Cyperaceae</taxon>
        <taxon>Cyperoideae</taxon>
        <taxon>Cariceae</taxon>
        <taxon>Carex</taxon>
        <taxon>Carex subgen. Euthyceras</taxon>
    </lineage>
</organism>
<feature type="domain" description="C3H1-type" evidence="8">
    <location>
        <begin position="215"/>
        <end position="243"/>
    </location>
</feature>
<feature type="zinc finger region" description="C3H1-type" evidence="6">
    <location>
        <begin position="369"/>
        <end position="397"/>
    </location>
</feature>
<feature type="domain" description="C3H1-type" evidence="8">
    <location>
        <begin position="113"/>
        <end position="141"/>
    </location>
</feature>